<dbReference type="EMBL" id="JBHRUJ010000004">
    <property type="protein sequence ID" value="MFC3209980.1"/>
    <property type="molecule type" value="Genomic_DNA"/>
</dbReference>
<evidence type="ECO:0000256" key="1">
    <source>
        <dbReference type="SAM" id="SignalP"/>
    </source>
</evidence>
<organism evidence="2 3">
    <name type="scientific">Planomicrobium okeanokoites</name>
    <name type="common">Planococcus okeanokoites</name>
    <name type="synonym">Flavobacterium okeanokoites</name>
    <dbReference type="NCBI Taxonomy" id="244"/>
    <lineage>
        <taxon>Bacteria</taxon>
        <taxon>Bacillati</taxon>
        <taxon>Bacillota</taxon>
        <taxon>Bacilli</taxon>
        <taxon>Bacillales</taxon>
        <taxon>Caryophanaceae</taxon>
        <taxon>Planomicrobium</taxon>
    </lineage>
</organism>
<reference evidence="3" key="1">
    <citation type="journal article" date="2019" name="Int. J. Syst. Evol. Microbiol.">
        <title>The Global Catalogue of Microorganisms (GCM) 10K type strain sequencing project: providing services to taxonomists for standard genome sequencing and annotation.</title>
        <authorList>
            <consortium name="The Broad Institute Genomics Platform"/>
            <consortium name="The Broad Institute Genome Sequencing Center for Infectious Disease"/>
            <person name="Wu L."/>
            <person name="Ma J."/>
        </authorList>
    </citation>
    <scope>NUCLEOTIDE SEQUENCE [LARGE SCALE GENOMIC DNA]</scope>
    <source>
        <strain evidence="3">CCM 320</strain>
    </source>
</reference>
<accession>A0ABV7KKN4</accession>
<evidence type="ECO:0000313" key="3">
    <source>
        <dbReference type="Proteomes" id="UP001595625"/>
    </source>
</evidence>
<name>A0ABV7KKN4_PLAOK</name>
<comment type="caution">
    <text evidence="2">The sequence shown here is derived from an EMBL/GenBank/DDBJ whole genome shotgun (WGS) entry which is preliminary data.</text>
</comment>
<feature type="signal peptide" evidence="1">
    <location>
        <begin position="1"/>
        <end position="23"/>
    </location>
</feature>
<feature type="chain" id="PRO_5045887881" evidence="1">
    <location>
        <begin position="24"/>
        <end position="53"/>
    </location>
</feature>
<keyword evidence="1" id="KW-0732">Signal</keyword>
<protein>
    <submittedName>
        <fullName evidence="2">Uncharacterized protein</fullName>
    </submittedName>
</protein>
<keyword evidence="3" id="KW-1185">Reference proteome</keyword>
<gene>
    <name evidence="2" type="ORF">ACFOEJ_02705</name>
</gene>
<sequence length="53" mass="5375">MKKGKLILLTGLAVAMMAMGAWAPTASQVDHSDAVVASGGVQESTIPTILPPL</sequence>
<proteinExistence type="predicted"/>
<dbReference type="Proteomes" id="UP001595625">
    <property type="component" value="Unassembled WGS sequence"/>
</dbReference>
<evidence type="ECO:0000313" key="2">
    <source>
        <dbReference type="EMBL" id="MFC3209980.1"/>
    </source>
</evidence>
<dbReference type="RefSeq" id="WP_158241146.1">
    <property type="nucleotide sequence ID" value="NZ_CANMQG010000004.1"/>
</dbReference>